<keyword evidence="2 4" id="KW-0863">Zinc-finger</keyword>
<feature type="domain" description="ZZ-type" evidence="7">
    <location>
        <begin position="687"/>
        <end position="741"/>
    </location>
</feature>
<dbReference type="SMART" id="SM00291">
    <property type="entry name" value="ZnF_ZZ"/>
    <property type="match status" value="3"/>
</dbReference>
<feature type="region of interest" description="Disordered" evidence="5">
    <location>
        <begin position="752"/>
        <end position="773"/>
    </location>
</feature>
<feature type="compositionally biased region" description="Low complexity" evidence="5">
    <location>
        <begin position="453"/>
        <end position="469"/>
    </location>
</feature>
<evidence type="ECO:0000256" key="2">
    <source>
        <dbReference type="ARBA" id="ARBA00022771"/>
    </source>
</evidence>
<dbReference type="InterPro" id="IPR043145">
    <property type="entry name" value="Znf_ZZ_sf"/>
</dbReference>
<dbReference type="AlphaFoldDB" id="A0A507F3N2"/>
<evidence type="ECO:0000256" key="1">
    <source>
        <dbReference type="ARBA" id="ARBA00022723"/>
    </source>
</evidence>
<dbReference type="PANTHER" id="PTHR20930">
    <property type="entry name" value="OVARIAN CARCINOMA ANTIGEN CA125-RELATED"/>
    <property type="match status" value="1"/>
</dbReference>
<dbReference type="OrthoDB" id="2152551at2759"/>
<evidence type="ECO:0000313" key="8">
    <source>
        <dbReference type="EMBL" id="TPX70086.1"/>
    </source>
</evidence>
<dbReference type="CDD" id="cd02249">
    <property type="entry name" value="ZZ"/>
    <property type="match status" value="1"/>
</dbReference>
<dbReference type="EMBL" id="QEAP01000296">
    <property type="protein sequence ID" value="TPX70086.1"/>
    <property type="molecule type" value="Genomic_DNA"/>
</dbReference>
<feature type="transmembrane region" description="Helical" evidence="6">
    <location>
        <begin position="592"/>
        <end position="620"/>
    </location>
</feature>
<keyword evidence="6" id="KW-0812">Transmembrane</keyword>
<dbReference type="Proteomes" id="UP000320333">
    <property type="component" value="Unassembled WGS sequence"/>
</dbReference>
<dbReference type="STRING" id="246404.A0A507F3N2"/>
<keyword evidence="6" id="KW-0472">Membrane</keyword>
<evidence type="ECO:0000313" key="9">
    <source>
        <dbReference type="Proteomes" id="UP000320333"/>
    </source>
</evidence>
<sequence length="1084" mass="118319">MASTVAMVAVKASILQPQTPNHAQAQSQPQFRRFLWDPSVSSFDQFSHRLRLLFALPETTRMGISSDGGSLSTDGHLALLLFNASTTKTPTIRIQVAVLPNVQESDIKDQTHEETLSEGGSDDFDIVSDASSVKATLEDDSSSDCEGIESSVLLTNHKVKDALPETDPVFDDATSNVDSVEVVCEHMDLPLSSTDNGESDKAFSDSASEAAVSDLLDPVMDSLVDSVSRSMLLHSDPVFLDAQEYPVQEPAIHAHAEQADIPDISTESGDDISISESGSEGQHVSDDISGPSSDSKVQDPSEQADNSAAADLVEESHEIYSPEIAYCESEPTVDHKPPEITPPPVTFREAALSLSEEEVEFLSQSHVGSTSSTISSSHAEVEPDVSATAFCDELRPLLDQLLSKIEARKDLIPELLQRLPETLAGYNFGLTIENPDGTVRASTALNSTADMGSSEPSSSSSGTSASSSSPTHEELMAQHNAAHLQAHRDALMQHCYMPTGRMVPYRQDTGFPDFLLHLLMDALHHHLHHLPMDALHLPNLPMDARHLPNLRGDALHLLRLTKDSHSNLPMDVGHRILPGPVRHRRTVHRDTFLLNQVMVMVMVILSIIITTVITTSSIIWDTPEANAMIIDTSSASTMQNATAMQHPRMPLTNGHKLSATDVKRPTLRVHGTSAPIVQILIFAPTIHSLIFCDGCKIRGIVGPRYKCQQCADYDLCGQCHSAAGKHHFEHHSFSTFSNTMSRHVPIALPRPLEKAPESSSCGRRRAGRKEASSKNGNEAAGFVWRGVICDGCDADAFRGKRYRCDHEACSDYDLCETCFAKGTEVHEHDCFVELESFEQMHRHVSCDCCGRSSIVGARYKCMDCPDFDLCQGCMQMPGIKESHTPGHWFNRYDAGKKFSRRVYLADADEMDETKDVMVNSVTSDKGKEPAEPVVEEVFVLEEKTAFSESRALSGSSSSLSLSGSSSSTPPSYAKAAAKGAANDSVSPTCMPGSFPVVMPAQEKVAMDEAAPPLLESGTASNDYAQQQVALFEMGFERCSLNFEMLTKNGGDLVKTTEELIAMGNRGRLEYFDGYEYEENSWRFP</sequence>
<feature type="domain" description="ZZ-type" evidence="7">
    <location>
        <begin position="841"/>
        <end position="897"/>
    </location>
</feature>
<evidence type="ECO:0000256" key="4">
    <source>
        <dbReference type="PROSITE-ProRule" id="PRU00228"/>
    </source>
</evidence>
<keyword evidence="1" id="KW-0479">Metal-binding</keyword>
<dbReference type="Gene3D" id="1.10.8.10">
    <property type="entry name" value="DNA helicase RuvA subunit, C-terminal domain"/>
    <property type="match status" value="1"/>
</dbReference>
<protein>
    <recommendedName>
        <fullName evidence="7">ZZ-type domain-containing protein</fullName>
    </recommendedName>
</protein>
<dbReference type="PANTHER" id="PTHR20930:SF0">
    <property type="entry name" value="PROTEIN ILRUN"/>
    <property type="match status" value="1"/>
</dbReference>
<dbReference type="Pfam" id="PF00569">
    <property type="entry name" value="ZZ"/>
    <property type="match status" value="3"/>
</dbReference>
<feature type="region of interest" description="Disordered" evidence="5">
    <location>
        <begin position="448"/>
        <end position="474"/>
    </location>
</feature>
<dbReference type="GO" id="GO:0008270">
    <property type="term" value="F:zinc ion binding"/>
    <property type="evidence" value="ECO:0007669"/>
    <property type="project" value="UniProtKB-KW"/>
</dbReference>
<dbReference type="PROSITE" id="PS01357">
    <property type="entry name" value="ZF_ZZ_1"/>
    <property type="match status" value="2"/>
</dbReference>
<comment type="caution">
    <text evidence="8">The sequence shown here is derived from an EMBL/GenBank/DDBJ whole genome shotgun (WGS) entry which is preliminary data.</text>
</comment>
<evidence type="ECO:0000256" key="6">
    <source>
        <dbReference type="SAM" id="Phobius"/>
    </source>
</evidence>
<dbReference type="Gene3D" id="3.30.60.90">
    <property type="match status" value="3"/>
</dbReference>
<keyword evidence="3" id="KW-0862">Zinc</keyword>
<accession>A0A507F3N2</accession>
<feature type="region of interest" description="Disordered" evidence="5">
    <location>
        <begin position="953"/>
        <end position="973"/>
    </location>
</feature>
<dbReference type="InterPro" id="IPR000433">
    <property type="entry name" value="Znf_ZZ"/>
</dbReference>
<proteinExistence type="predicted"/>
<dbReference type="PROSITE" id="PS50135">
    <property type="entry name" value="ZF_ZZ_2"/>
    <property type="match status" value="3"/>
</dbReference>
<keyword evidence="6" id="KW-1133">Transmembrane helix</keyword>
<evidence type="ECO:0000256" key="3">
    <source>
        <dbReference type="ARBA" id="ARBA00022833"/>
    </source>
</evidence>
<feature type="region of interest" description="Disordered" evidence="5">
    <location>
        <begin position="257"/>
        <end position="312"/>
    </location>
</feature>
<evidence type="ECO:0000256" key="5">
    <source>
        <dbReference type="SAM" id="MobiDB-lite"/>
    </source>
</evidence>
<keyword evidence="9" id="KW-1185">Reference proteome</keyword>
<evidence type="ECO:0000259" key="7">
    <source>
        <dbReference type="PROSITE" id="PS50135"/>
    </source>
</evidence>
<feature type="compositionally biased region" description="Low complexity" evidence="5">
    <location>
        <begin position="263"/>
        <end position="281"/>
    </location>
</feature>
<feature type="compositionally biased region" description="Polar residues" evidence="5">
    <location>
        <begin position="290"/>
        <end position="306"/>
    </location>
</feature>
<organism evidence="8 9">
    <name type="scientific">Chytriomyces confervae</name>
    <dbReference type="NCBI Taxonomy" id="246404"/>
    <lineage>
        <taxon>Eukaryota</taxon>
        <taxon>Fungi</taxon>
        <taxon>Fungi incertae sedis</taxon>
        <taxon>Chytridiomycota</taxon>
        <taxon>Chytridiomycota incertae sedis</taxon>
        <taxon>Chytridiomycetes</taxon>
        <taxon>Chytridiales</taxon>
        <taxon>Chytriomycetaceae</taxon>
        <taxon>Chytriomyces</taxon>
    </lineage>
</organism>
<name>A0A507F3N2_9FUNG</name>
<gene>
    <name evidence="8" type="ORF">CcCBS67573_g06653</name>
</gene>
<feature type="domain" description="ZZ-type" evidence="7">
    <location>
        <begin position="784"/>
        <end position="842"/>
    </location>
</feature>
<reference evidence="8 9" key="1">
    <citation type="journal article" date="2019" name="Sci. Rep.">
        <title>Comparative genomics of chytrid fungi reveal insights into the obligate biotrophic and pathogenic lifestyle of Synchytrium endobioticum.</title>
        <authorList>
            <person name="van de Vossenberg B.T.L.H."/>
            <person name="Warris S."/>
            <person name="Nguyen H.D.T."/>
            <person name="van Gent-Pelzer M.P.E."/>
            <person name="Joly D.L."/>
            <person name="van de Geest H.C."/>
            <person name="Bonants P.J.M."/>
            <person name="Smith D.S."/>
            <person name="Levesque C.A."/>
            <person name="van der Lee T.A.J."/>
        </authorList>
    </citation>
    <scope>NUCLEOTIDE SEQUENCE [LARGE SCALE GENOMIC DNA]</scope>
    <source>
        <strain evidence="8 9">CBS 675.73</strain>
    </source>
</reference>
<dbReference type="SUPFAM" id="SSF57850">
    <property type="entry name" value="RING/U-box"/>
    <property type="match status" value="3"/>
</dbReference>